<gene>
    <name evidence="4" type="ORF">ONE63_000052</name>
</gene>
<sequence length="434" mass="48011">MVKVITKNKFQLNKYDGETDYAIYQLQFKEVAAANGWNEQEKKTALLQALTGHATEVIATLHHQSKPITLENLEEILLRQYSKQPMFWERKQEFDSLVQKPGQTLREFARLVERKGRACYRNAPEKDIQESLVERFCKGITDKQHARALPFGASSTLDEAVNTLSKAKAILGDEPPAKRARLLQIEGQSSTYGESDTSSEERDASVNMVFPSGSSTGPSGSQTNVQNSSGNTTDGSTNTSNTGIRGRGRGRGRGRPRGTRNRGGGRGGYSGNNNNVTCSHCGKQGHTEKDCWSKNGQGSSSCNYCGKQGHFEKDCWSKSGGQNNNKNFQENCYNCGKSGHRARDCWSPPNNHNRGNNRGYNNNNNRGWNNNSNMGYLPDMNCPPDVVQAAMLWYRSQENQRSGGNSINTQVPAIANVPFVPSNNNNNQNQNQGN</sequence>
<keyword evidence="5" id="KW-1185">Reference proteome</keyword>
<dbReference type="Pfam" id="PF00098">
    <property type="entry name" value="zf-CCHC"/>
    <property type="match status" value="1"/>
</dbReference>
<dbReference type="GO" id="GO:0003676">
    <property type="term" value="F:nucleic acid binding"/>
    <property type="evidence" value="ECO:0007669"/>
    <property type="project" value="InterPro"/>
</dbReference>
<feature type="domain" description="CCHC-type" evidence="3">
    <location>
        <begin position="278"/>
        <end position="291"/>
    </location>
</feature>
<dbReference type="Gene3D" id="4.10.60.10">
    <property type="entry name" value="Zinc finger, CCHC-type"/>
    <property type="match status" value="2"/>
</dbReference>
<dbReference type="Proteomes" id="UP001075354">
    <property type="component" value="Chromosome 1"/>
</dbReference>
<feature type="region of interest" description="Disordered" evidence="2">
    <location>
        <begin position="346"/>
        <end position="366"/>
    </location>
</feature>
<accession>A0AAV7XXA2</accession>
<evidence type="ECO:0000313" key="5">
    <source>
        <dbReference type="Proteomes" id="UP001075354"/>
    </source>
</evidence>
<dbReference type="EMBL" id="JAPTSV010000001">
    <property type="protein sequence ID" value="KAJ1531371.1"/>
    <property type="molecule type" value="Genomic_DNA"/>
</dbReference>
<evidence type="ECO:0000256" key="2">
    <source>
        <dbReference type="SAM" id="MobiDB-lite"/>
    </source>
</evidence>
<dbReference type="PANTHER" id="PTHR33223">
    <property type="entry name" value="CCHC-TYPE DOMAIN-CONTAINING PROTEIN"/>
    <property type="match status" value="1"/>
</dbReference>
<reference evidence="4" key="1">
    <citation type="submission" date="2022-12" db="EMBL/GenBank/DDBJ databases">
        <title>Chromosome-level genome assembly of the bean flower thrips Megalurothrips usitatus.</title>
        <authorList>
            <person name="Ma L."/>
            <person name="Liu Q."/>
            <person name="Li H."/>
            <person name="Cai W."/>
        </authorList>
    </citation>
    <scope>NUCLEOTIDE SEQUENCE</scope>
    <source>
        <strain evidence="4">Cailab_2022a</strain>
    </source>
</reference>
<feature type="domain" description="CCHC-type" evidence="3">
    <location>
        <begin position="332"/>
        <end position="345"/>
    </location>
</feature>
<feature type="compositionally biased region" description="Gly residues" evidence="2">
    <location>
        <begin position="261"/>
        <end position="270"/>
    </location>
</feature>
<feature type="compositionally biased region" description="Low complexity" evidence="2">
    <location>
        <begin position="211"/>
        <end position="244"/>
    </location>
</feature>
<dbReference type="InterPro" id="IPR036875">
    <property type="entry name" value="Znf_CCHC_sf"/>
</dbReference>
<protein>
    <recommendedName>
        <fullName evidence="3">CCHC-type domain-containing protein</fullName>
    </recommendedName>
</protein>
<comment type="caution">
    <text evidence="4">The sequence shown here is derived from an EMBL/GenBank/DDBJ whole genome shotgun (WGS) entry which is preliminary data.</text>
</comment>
<feature type="domain" description="CCHC-type" evidence="3">
    <location>
        <begin position="302"/>
        <end position="315"/>
    </location>
</feature>
<dbReference type="GO" id="GO:0008270">
    <property type="term" value="F:zinc ion binding"/>
    <property type="evidence" value="ECO:0007669"/>
    <property type="project" value="UniProtKB-KW"/>
</dbReference>
<dbReference type="SUPFAM" id="SSF57756">
    <property type="entry name" value="Retrovirus zinc finger-like domains"/>
    <property type="match status" value="2"/>
</dbReference>
<dbReference type="PROSITE" id="PS50158">
    <property type="entry name" value="ZF_CCHC"/>
    <property type="match status" value="3"/>
</dbReference>
<feature type="region of interest" description="Disordered" evidence="2">
    <location>
        <begin position="186"/>
        <end position="270"/>
    </location>
</feature>
<name>A0AAV7XXA2_9NEOP</name>
<dbReference type="SMART" id="SM00343">
    <property type="entry name" value="ZnF_C2HC"/>
    <property type="match status" value="3"/>
</dbReference>
<feature type="compositionally biased region" description="Polar residues" evidence="2">
    <location>
        <begin position="186"/>
        <end position="196"/>
    </location>
</feature>
<proteinExistence type="predicted"/>
<evidence type="ECO:0000259" key="3">
    <source>
        <dbReference type="PROSITE" id="PS50158"/>
    </source>
</evidence>
<feature type="compositionally biased region" description="Basic residues" evidence="2">
    <location>
        <begin position="246"/>
        <end position="260"/>
    </location>
</feature>
<keyword evidence="1" id="KW-0863">Zinc-finger</keyword>
<keyword evidence="1" id="KW-0479">Metal-binding</keyword>
<evidence type="ECO:0000256" key="1">
    <source>
        <dbReference type="PROSITE-ProRule" id="PRU00047"/>
    </source>
</evidence>
<organism evidence="4 5">
    <name type="scientific">Megalurothrips usitatus</name>
    <name type="common">bean blossom thrips</name>
    <dbReference type="NCBI Taxonomy" id="439358"/>
    <lineage>
        <taxon>Eukaryota</taxon>
        <taxon>Metazoa</taxon>
        <taxon>Ecdysozoa</taxon>
        <taxon>Arthropoda</taxon>
        <taxon>Hexapoda</taxon>
        <taxon>Insecta</taxon>
        <taxon>Pterygota</taxon>
        <taxon>Neoptera</taxon>
        <taxon>Paraneoptera</taxon>
        <taxon>Thysanoptera</taxon>
        <taxon>Terebrantia</taxon>
        <taxon>Thripoidea</taxon>
        <taxon>Thripidae</taxon>
        <taxon>Megalurothrips</taxon>
    </lineage>
</organism>
<evidence type="ECO:0000313" key="4">
    <source>
        <dbReference type="EMBL" id="KAJ1531371.1"/>
    </source>
</evidence>
<dbReference type="PANTHER" id="PTHR33223:SF6">
    <property type="entry name" value="CCHC-TYPE DOMAIN-CONTAINING PROTEIN"/>
    <property type="match status" value="1"/>
</dbReference>
<feature type="compositionally biased region" description="Low complexity" evidence="2">
    <location>
        <begin position="350"/>
        <end position="366"/>
    </location>
</feature>
<keyword evidence="1" id="KW-0862">Zinc</keyword>
<dbReference type="InterPro" id="IPR001878">
    <property type="entry name" value="Znf_CCHC"/>
</dbReference>
<dbReference type="AlphaFoldDB" id="A0AAV7XXA2"/>